<gene>
    <name evidence="2" type="ORF">PITG_17482</name>
</gene>
<organism evidence="2 3">
    <name type="scientific">Phytophthora infestans (strain T30-4)</name>
    <name type="common">Potato late blight agent</name>
    <dbReference type="NCBI Taxonomy" id="403677"/>
    <lineage>
        <taxon>Eukaryota</taxon>
        <taxon>Sar</taxon>
        <taxon>Stramenopiles</taxon>
        <taxon>Oomycota</taxon>
        <taxon>Peronosporomycetes</taxon>
        <taxon>Peronosporales</taxon>
        <taxon>Peronosporaceae</taxon>
        <taxon>Phytophthora</taxon>
    </lineage>
</organism>
<keyword evidence="1" id="KW-0732">Signal</keyword>
<feature type="chain" id="PRO_5003013771" description="Cysteine protease family C48" evidence="1">
    <location>
        <begin position="17"/>
        <end position="221"/>
    </location>
</feature>
<evidence type="ECO:0000313" key="3">
    <source>
        <dbReference type="Proteomes" id="UP000006643"/>
    </source>
</evidence>
<dbReference type="VEuPathDB" id="FungiDB:PITG_17482"/>
<protein>
    <recommendedName>
        <fullName evidence="4">Cysteine protease family C48</fullName>
    </recommendedName>
</protein>
<feature type="signal peptide" evidence="1">
    <location>
        <begin position="1"/>
        <end position="16"/>
    </location>
</feature>
<dbReference type="InterPro" id="IPR038765">
    <property type="entry name" value="Papain-like_cys_pep_sf"/>
</dbReference>
<dbReference type="InParanoid" id="D0NWD6"/>
<dbReference type="STRING" id="403677.D0NWD6"/>
<dbReference type="SUPFAM" id="SSF54001">
    <property type="entry name" value="Cysteine proteinases"/>
    <property type="match status" value="1"/>
</dbReference>
<dbReference type="Gene3D" id="3.40.395.10">
    <property type="entry name" value="Adenoviral Proteinase, Chain A"/>
    <property type="match status" value="1"/>
</dbReference>
<evidence type="ECO:0000256" key="1">
    <source>
        <dbReference type="SAM" id="SignalP"/>
    </source>
</evidence>
<dbReference type="GeneID" id="9471250"/>
<evidence type="ECO:0000313" key="2">
    <source>
        <dbReference type="EMBL" id="EEY66992.1"/>
    </source>
</evidence>
<dbReference type="OrthoDB" id="102527at2759"/>
<proteinExistence type="predicted"/>
<sequence length="221" mass="24968">MAMQFLWSLSAACANGLKCYSWLMGKVDILFDNDQAALLAKRMIETWPGQRLPGFDQGFHLDWTHLYCARNGCWFNNNLIQAFSATLSAKYGASTTIFLPQLHTPAKDKGHRIPPLTLSLVAATNMEWVFMPLNVNASHWTCLALAQELVVRSMTEPYEIIAVHNPIQNDGGNCGLFVCLFFWRRVDKEAPRDHSKTGCLRQPWDLLRSVVDFSDSSKNAE</sequence>
<dbReference type="EMBL" id="DS028175">
    <property type="protein sequence ID" value="EEY66992.1"/>
    <property type="molecule type" value="Genomic_DNA"/>
</dbReference>
<dbReference type="AlphaFoldDB" id="D0NWD6"/>
<dbReference type="eggNOG" id="ENOG502REYV">
    <property type="taxonomic scope" value="Eukaryota"/>
</dbReference>
<reference evidence="3" key="1">
    <citation type="journal article" date="2009" name="Nature">
        <title>Genome sequence and analysis of the Irish potato famine pathogen Phytophthora infestans.</title>
        <authorList>
            <consortium name="The Broad Institute Genome Sequencing Platform"/>
            <person name="Haas B.J."/>
            <person name="Kamoun S."/>
            <person name="Zody M.C."/>
            <person name="Jiang R.H."/>
            <person name="Handsaker R.E."/>
            <person name="Cano L.M."/>
            <person name="Grabherr M."/>
            <person name="Kodira C.D."/>
            <person name="Raffaele S."/>
            <person name="Torto-Alalibo T."/>
            <person name="Bozkurt T.O."/>
            <person name="Ah-Fong A.M."/>
            <person name="Alvarado L."/>
            <person name="Anderson V.L."/>
            <person name="Armstrong M.R."/>
            <person name="Avrova A."/>
            <person name="Baxter L."/>
            <person name="Beynon J."/>
            <person name="Boevink P.C."/>
            <person name="Bollmann S.R."/>
            <person name="Bos J.I."/>
            <person name="Bulone V."/>
            <person name="Cai G."/>
            <person name="Cakir C."/>
            <person name="Carrington J.C."/>
            <person name="Chawner M."/>
            <person name="Conti L."/>
            <person name="Costanzo S."/>
            <person name="Ewan R."/>
            <person name="Fahlgren N."/>
            <person name="Fischbach M.A."/>
            <person name="Fugelstad J."/>
            <person name="Gilroy E.M."/>
            <person name="Gnerre S."/>
            <person name="Green P.J."/>
            <person name="Grenville-Briggs L.J."/>
            <person name="Griffith J."/>
            <person name="Grunwald N.J."/>
            <person name="Horn K."/>
            <person name="Horner N.R."/>
            <person name="Hu C.H."/>
            <person name="Huitema E."/>
            <person name="Jeong D.H."/>
            <person name="Jones A.M."/>
            <person name="Jones J.D."/>
            <person name="Jones R.W."/>
            <person name="Karlsson E.K."/>
            <person name="Kunjeti S.G."/>
            <person name="Lamour K."/>
            <person name="Liu Z."/>
            <person name="Ma L."/>
            <person name="Maclean D."/>
            <person name="Chibucos M.C."/>
            <person name="McDonald H."/>
            <person name="McWalters J."/>
            <person name="Meijer H.J."/>
            <person name="Morgan W."/>
            <person name="Morris P.F."/>
            <person name="Munro C.A."/>
            <person name="O'Neill K."/>
            <person name="Ospina-Giraldo M."/>
            <person name="Pinzon A."/>
            <person name="Pritchard L."/>
            <person name="Ramsahoye B."/>
            <person name="Ren Q."/>
            <person name="Restrepo S."/>
            <person name="Roy S."/>
            <person name="Sadanandom A."/>
            <person name="Savidor A."/>
            <person name="Schornack S."/>
            <person name="Schwartz D.C."/>
            <person name="Schumann U.D."/>
            <person name="Schwessinger B."/>
            <person name="Seyer L."/>
            <person name="Sharpe T."/>
            <person name="Silvar C."/>
            <person name="Song J."/>
            <person name="Studholme D.J."/>
            <person name="Sykes S."/>
            <person name="Thines M."/>
            <person name="van de Vondervoort P.J."/>
            <person name="Phuntumart V."/>
            <person name="Wawra S."/>
            <person name="Weide R."/>
            <person name="Win J."/>
            <person name="Young C."/>
            <person name="Zhou S."/>
            <person name="Fry W."/>
            <person name="Meyers B.C."/>
            <person name="van West P."/>
            <person name="Ristaino J."/>
            <person name="Govers F."/>
            <person name="Birch P.R."/>
            <person name="Whisson S.C."/>
            <person name="Judelson H.S."/>
            <person name="Nusbaum C."/>
        </authorList>
    </citation>
    <scope>NUCLEOTIDE SEQUENCE [LARGE SCALE GENOMIC DNA]</scope>
    <source>
        <strain evidence="3">T30-4</strain>
    </source>
</reference>
<accession>D0NWD6</accession>
<dbReference type="KEGG" id="pif:PITG_17482"/>
<name>D0NWD6_PHYIT</name>
<dbReference type="RefSeq" id="XP_002896546.1">
    <property type="nucleotide sequence ID" value="XM_002896500.1"/>
</dbReference>
<dbReference type="HOGENOM" id="CLU_082574_1_0_1"/>
<dbReference type="Proteomes" id="UP000006643">
    <property type="component" value="Unassembled WGS sequence"/>
</dbReference>
<keyword evidence="3" id="KW-1185">Reference proteome</keyword>
<evidence type="ECO:0008006" key="4">
    <source>
        <dbReference type="Google" id="ProtNLM"/>
    </source>
</evidence>